<dbReference type="InterPro" id="IPR011990">
    <property type="entry name" value="TPR-like_helical_dom_sf"/>
</dbReference>
<comment type="similarity">
    <text evidence="5">Belongs to the Rap family.</text>
</comment>
<name>A0A1Z4LJS3_9CYAN</name>
<evidence type="ECO:0000256" key="2">
    <source>
        <dbReference type="ARBA" id="ARBA00022490"/>
    </source>
</evidence>
<sequence length="418" mass="47071">MLFPMLNSKKMIKIQRLSILITTSITICLLGSSLTLAKEKKPLPPKKFPPSPLEITLPDPLLPQTNNQQPLSSQEKRSLEAALDKLNQEATAKLQAGDTDGAFSTWNRELRLRRYLGTASEIQALQRVGGVAYTKNNRLQIRYITQRLQAIQKQVKVKSQNTADLKVLQALGEAYRQVRSPSLAVEAYNEVLAIFRVNSDVTGEVDTLKTIAKVHLDWFDYPAAAATYEQLINLVSNNNDIEQSLKDLAYIYDRTKQPQKAIDARKKLSLVYRQTNDIAKLSALKLSIGSDYESLAKANPNLVDEAFKNYQEAYTMAWDFQQYVRAAEALQKLISLYVAEGQTEEALQTGQILLQAEERAANFYGMMSAYEQIGKIHLQRQENQSALAAFQKGLELAQQLGYETDEFTQQIEKISGRS</sequence>
<dbReference type="InterPro" id="IPR019734">
    <property type="entry name" value="TPR_rpt"/>
</dbReference>
<keyword evidence="2" id="KW-0963">Cytoplasm</keyword>
<comment type="subcellular location">
    <subcellularLocation>
        <location evidence="1">Cytoplasm</location>
    </subcellularLocation>
</comment>
<evidence type="ECO:0000313" key="8">
    <source>
        <dbReference type="Proteomes" id="UP000218418"/>
    </source>
</evidence>
<dbReference type="GO" id="GO:0005737">
    <property type="term" value="C:cytoplasm"/>
    <property type="evidence" value="ECO:0007669"/>
    <property type="project" value="UniProtKB-SubCell"/>
</dbReference>
<dbReference type="PANTHER" id="PTHR46630">
    <property type="entry name" value="TETRATRICOPEPTIDE REPEAT PROTEIN 29"/>
    <property type="match status" value="1"/>
</dbReference>
<protein>
    <recommendedName>
        <fullName evidence="9">TPR repeat-containing protein</fullName>
    </recommendedName>
</protein>
<dbReference type="Proteomes" id="UP000218418">
    <property type="component" value="Chromosome"/>
</dbReference>
<evidence type="ECO:0000313" key="7">
    <source>
        <dbReference type="EMBL" id="BAY81455.1"/>
    </source>
</evidence>
<dbReference type="PANTHER" id="PTHR46630:SF1">
    <property type="entry name" value="TETRATRICOPEPTIDE REPEAT PROTEIN 29"/>
    <property type="match status" value="1"/>
</dbReference>
<organism evidence="7 8">
    <name type="scientific">Calothrix parasitica NIES-267</name>
    <dbReference type="NCBI Taxonomy" id="1973488"/>
    <lineage>
        <taxon>Bacteria</taxon>
        <taxon>Bacillati</taxon>
        <taxon>Cyanobacteriota</taxon>
        <taxon>Cyanophyceae</taxon>
        <taxon>Nostocales</taxon>
        <taxon>Calotrichaceae</taxon>
        <taxon>Calothrix</taxon>
    </lineage>
</organism>
<feature type="repeat" description="TPR" evidence="6">
    <location>
        <begin position="367"/>
        <end position="400"/>
    </location>
</feature>
<dbReference type="AlphaFoldDB" id="A0A1Z4LJS3"/>
<evidence type="ECO:0000256" key="5">
    <source>
        <dbReference type="ARBA" id="ARBA00038253"/>
    </source>
</evidence>
<dbReference type="PROSITE" id="PS50005">
    <property type="entry name" value="TPR"/>
    <property type="match status" value="1"/>
</dbReference>
<keyword evidence="4 6" id="KW-0802">TPR repeat</keyword>
<dbReference type="SUPFAM" id="SSF48452">
    <property type="entry name" value="TPR-like"/>
    <property type="match status" value="1"/>
</dbReference>
<keyword evidence="8" id="KW-1185">Reference proteome</keyword>
<dbReference type="InterPro" id="IPR051476">
    <property type="entry name" value="Bac_ResReg_Asp_Phosphatase"/>
</dbReference>
<evidence type="ECO:0000256" key="3">
    <source>
        <dbReference type="ARBA" id="ARBA00022737"/>
    </source>
</evidence>
<dbReference type="SMART" id="SM00028">
    <property type="entry name" value="TPR"/>
    <property type="match status" value="5"/>
</dbReference>
<evidence type="ECO:0000256" key="4">
    <source>
        <dbReference type="ARBA" id="ARBA00022803"/>
    </source>
</evidence>
<accession>A0A1Z4LJS3</accession>
<evidence type="ECO:0000256" key="1">
    <source>
        <dbReference type="ARBA" id="ARBA00004496"/>
    </source>
</evidence>
<dbReference type="Gene3D" id="1.25.40.10">
    <property type="entry name" value="Tetratricopeptide repeat domain"/>
    <property type="match status" value="2"/>
</dbReference>
<evidence type="ECO:0008006" key="9">
    <source>
        <dbReference type="Google" id="ProtNLM"/>
    </source>
</evidence>
<dbReference type="EMBL" id="AP018227">
    <property type="protein sequence ID" value="BAY81455.1"/>
    <property type="molecule type" value="Genomic_DNA"/>
</dbReference>
<gene>
    <name evidence="7" type="ORF">NIES267_09310</name>
</gene>
<evidence type="ECO:0000256" key="6">
    <source>
        <dbReference type="PROSITE-ProRule" id="PRU00339"/>
    </source>
</evidence>
<proteinExistence type="inferred from homology"/>
<reference evidence="7 8" key="1">
    <citation type="submission" date="2017-06" db="EMBL/GenBank/DDBJ databases">
        <title>Genome sequencing of cyanobaciteial culture collection at National Institute for Environmental Studies (NIES).</title>
        <authorList>
            <person name="Hirose Y."/>
            <person name="Shimura Y."/>
            <person name="Fujisawa T."/>
            <person name="Nakamura Y."/>
            <person name="Kawachi M."/>
        </authorList>
    </citation>
    <scope>NUCLEOTIDE SEQUENCE [LARGE SCALE GENOMIC DNA]</scope>
    <source>
        <strain evidence="7 8">NIES-267</strain>
    </source>
</reference>
<keyword evidence="3" id="KW-0677">Repeat</keyword>